<organism evidence="15 16">
    <name type="scientific">Hermetia illucens</name>
    <name type="common">Black soldier fly</name>
    <dbReference type="NCBI Taxonomy" id="343691"/>
    <lineage>
        <taxon>Eukaryota</taxon>
        <taxon>Metazoa</taxon>
        <taxon>Ecdysozoa</taxon>
        <taxon>Arthropoda</taxon>
        <taxon>Hexapoda</taxon>
        <taxon>Insecta</taxon>
        <taxon>Pterygota</taxon>
        <taxon>Neoptera</taxon>
        <taxon>Endopterygota</taxon>
        <taxon>Diptera</taxon>
        <taxon>Brachycera</taxon>
        <taxon>Stratiomyomorpha</taxon>
        <taxon>Stratiomyidae</taxon>
        <taxon>Hermetiinae</taxon>
        <taxon>Hermetia</taxon>
    </lineage>
</organism>
<feature type="transmembrane region" description="Helical" evidence="11">
    <location>
        <begin position="462"/>
        <end position="483"/>
    </location>
</feature>
<feature type="transmembrane region" description="Helical" evidence="11">
    <location>
        <begin position="359"/>
        <end position="379"/>
    </location>
</feature>
<dbReference type="InterPro" id="IPR005018">
    <property type="entry name" value="DOMON_domain"/>
</dbReference>
<evidence type="ECO:0008006" key="17">
    <source>
        <dbReference type="Google" id="ProtNLM"/>
    </source>
</evidence>
<dbReference type="CDD" id="cd08760">
    <property type="entry name" value="Cyt_b561_FRRS1_like"/>
    <property type="match status" value="1"/>
</dbReference>
<keyword evidence="5 11" id="KW-0812">Transmembrane</keyword>
<dbReference type="PROSITE" id="PS50939">
    <property type="entry name" value="CYTOCHROME_B561"/>
    <property type="match status" value="1"/>
</dbReference>
<comment type="subcellular location">
    <subcellularLocation>
        <location evidence="2">Membrane</location>
        <topology evidence="2">Multi-pass membrane protein</topology>
    </subcellularLocation>
</comment>
<feature type="domain" description="Reelin" evidence="14">
    <location>
        <begin position="1"/>
        <end position="150"/>
    </location>
</feature>
<accession>A0A7R8UA97</accession>
<comment type="cofactor">
    <cofactor evidence="1">
        <name>heme b</name>
        <dbReference type="ChEBI" id="CHEBI:60344"/>
    </cofactor>
</comment>
<dbReference type="PROSITE" id="PS51019">
    <property type="entry name" value="REELIN"/>
    <property type="match status" value="1"/>
</dbReference>
<evidence type="ECO:0000256" key="1">
    <source>
        <dbReference type="ARBA" id="ARBA00001970"/>
    </source>
</evidence>
<dbReference type="PANTHER" id="PTHR45828">
    <property type="entry name" value="CYTOCHROME B561/FERRIC REDUCTASE TRANSMEMBRANE"/>
    <property type="match status" value="1"/>
</dbReference>
<evidence type="ECO:0000256" key="3">
    <source>
        <dbReference type="ARBA" id="ARBA00009195"/>
    </source>
</evidence>
<evidence type="ECO:0000256" key="4">
    <source>
        <dbReference type="ARBA" id="ARBA00022448"/>
    </source>
</evidence>
<keyword evidence="16" id="KW-1185">Reference proteome</keyword>
<dbReference type="Gene3D" id="1.20.120.1770">
    <property type="match status" value="1"/>
</dbReference>
<reference evidence="15 16" key="1">
    <citation type="submission" date="2020-11" db="EMBL/GenBank/DDBJ databases">
        <authorList>
            <person name="Wallbank WR R."/>
            <person name="Pardo Diaz C."/>
            <person name="Kozak K."/>
            <person name="Martin S."/>
            <person name="Jiggins C."/>
            <person name="Moest M."/>
            <person name="Warren A I."/>
            <person name="Generalovic N T."/>
            <person name="Byers J.R.P. K."/>
            <person name="Montejo-Kovacevich G."/>
            <person name="Yen C E."/>
        </authorList>
    </citation>
    <scope>NUCLEOTIDE SEQUENCE [LARGE SCALE GENOMIC DNA]</scope>
</reference>
<keyword evidence="7 11" id="KW-1133">Transmembrane helix</keyword>
<dbReference type="InterPro" id="IPR002861">
    <property type="entry name" value="Reeler_dom"/>
</dbReference>
<evidence type="ECO:0000313" key="15">
    <source>
        <dbReference type="EMBL" id="CAD7077015.1"/>
    </source>
</evidence>
<dbReference type="InterPro" id="IPR042307">
    <property type="entry name" value="Reeler_sf"/>
</dbReference>
<evidence type="ECO:0000256" key="11">
    <source>
        <dbReference type="SAM" id="Phobius"/>
    </source>
</evidence>
<dbReference type="PANTHER" id="PTHR45828:SF38">
    <property type="entry name" value="FERRIC-CHELATE REDUCTASE 1 HOMOLOG-RELATED"/>
    <property type="match status" value="1"/>
</dbReference>
<keyword evidence="8" id="KW-0408">Iron</keyword>
<dbReference type="GO" id="GO:0016020">
    <property type="term" value="C:membrane"/>
    <property type="evidence" value="ECO:0007669"/>
    <property type="project" value="UniProtKB-SubCell"/>
</dbReference>
<evidence type="ECO:0000256" key="5">
    <source>
        <dbReference type="ARBA" id="ARBA00022692"/>
    </source>
</evidence>
<dbReference type="PROSITE" id="PS50836">
    <property type="entry name" value="DOMON"/>
    <property type="match status" value="1"/>
</dbReference>
<gene>
    <name evidence="15" type="ORF">HERILL_LOCUS394</name>
</gene>
<proteinExistence type="inferred from homology"/>
<feature type="transmembrane region" description="Helical" evidence="11">
    <location>
        <begin position="430"/>
        <end position="450"/>
    </location>
</feature>
<feature type="domain" description="Cytochrome b561" evidence="13">
    <location>
        <begin position="320"/>
        <end position="520"/>
    </location>
</feature>
<dbReference type="AlphaFoldDB" id="A0A7R8UA97"/>
<dbReference type="SMART" id="SM00665">
    <property type="entry name" value="B561"/>
    <property type="match status" value="1"/>
</dbReference>
<feature type="domain" description="DOMON" evidence="12">
    <location>
        <begin position="194"/>
        <end position="316"/>
    </location>
</feature>
<keyword evidence="9 11" id="KW-0472">Membrane</keyword>
<comment type="similarity">
    <text evidence="3">Belongs to the FRRS1 family.</text>
</comment>
<dbReference type="InterPro" id="IPR006593">
    <property type="entry name" value="Cyt_b561/ferric_Rdtase_TM"/>
</dbReference>
<dbReference type="InParanoid" id="A0A7R8UA97"/>
<evidence type="ECO:0000256" key="6">
    <source>
        <dbReference type="ARBA" id="ARBA00022982"/>
    </source>
</evidence>
<dbReference type="InterPro" id="IPR051237">
    <property type="entry name" value="Ferric-chelate_Red/DefProt"/>
</dbReference>
<feature type="transmembrane region" description="Helical" evidence="11">
    <location>
        <begin position="495"/>
        <end position="520"/>
    </location>
</feature>
<dbReference type="GO" id="GO:0140571">
    <property type="term" value="F:transmembrane ascorbate ferrireductase activity"/>
    <property type="evidence" value="ECO:0007669"/>
    <property type="project" value="TreeGrafter"/>
</dbReference>
<evidence type="ECO:0000259" key="12">
    <source>
        <dbReference type="PROSITE" id="PS50836"/>
    </source>
</evidence>
<evidence type="ECO:0000256" key="7">
    <source>
        <dbReference type="ARBA" id="ARBA00022989"/>
    </source>
</evidence>
<dbReference type="EMBL" id="LR899009">
    <property type="protein sequence ID" value="CAD7077015.1"/>
    <property type="molecule type" value="Genomic_DNA"/>
</dbReference>
<feature type="transmembrane region" description="Helical" evidence="11">
    <location>
        <begin position="400"/>
        <end position="418"/>
    </location>
</feature>
<evidence type="ECO:0000256" key="2">
    <source>
        <dbReference type="ARBA" id="ARBA00004141"/>
    </source>
</evidence>
<dbReference type="SMART" id="SM00664">
    <property type="entry name" value="DoH"/>
    <property type="match status" value="1"/>
</dbReference>
<keyword evidence="10" id="KW-0325">Glycoprotein</keyword>
<sequence>MVPFHGGGSILPMTTPPPFQIESAPSVGLGHTLKVFVASYPRELTFAGFMIQARNRDPPYQVLGQFNPVPEGLTKVINCFGQQTTATHANTKPKQDFYLEWQAPLDFQGQIVFNATIAQTYDQFWVGIISEPVDVLINHTSVFASSTTRPPLTSTTPVYVPEMSSKPLQSDPIYEGCGSVKTCFGLPDNCVNDQSCRIITAVTVKGDRFEFEVQSGFGQPGYVAVGLSTDNKMGDDSIIECVPQGGKVNAFTSWTSGNPNYGDSREGINQNIIRLLASSHKDGVIYCKVERDPVTEVKGRTFDLIKQRYHLLLAAGAEVRENGVGYHTLGRIPSAQPINLSVVQNLAGASTLLLRLHGAFMVTAWIGTTSLGILLARYFKQTWVGSQLCGKDQWFAWHRMCMVLTWSLTMAAFVIIFVEIGGWSSARNPHAILGVITTAICFFQPIGALFRPAPNARTRPYFNWGHWFGGNLAHILAIVTIFFAVKLTKAELPEWFDWILVAYVAFHVFMHLVFSIFLWAQIAGCASDRRATQRINSFPMSDMSPGRNNMKMDRKQDAPFAKLRKALLGIYIVILVLFVVALVVIVVLAPIEDSVKSIKSKIMSN</sequence>
<dbReference type="Proteomes" id="UP000594454">
    <property type="component" value="Chromosome 1"/>
</dbReference>
<keyword evidence="6" id="KW-0249">Electron transport</keyword>
<name>A0A7R8UA97_HERIL</name>
<dbReference type="Pfam" id="PF03351">
    <property type="entry name" value="DOMON"/>
    <property type="match status" value="1"/>
</dbReference>
<dbReference type="CDD" id="cd09628">
    <property type="entry name" value="DOMON_SDR_2_like"/>
    <property type="match status" value="1"/>
</dbReference>
<dbReference type="CDD" id="cd08544">
    <property type="entry name" value="Reeler"/>
    <property type="match status" value="1"/>
</dbReference>
<protein>
    <recommendedName>
        <fullName evidence="17">Ferric-chelate reductase 1</fullName>
    </recommendedName>
</protein>
<evidence type="ECO:0000256" key="8">
    <source>
        <dbReference type="ARBA" id="ARBA00023004"/>
    </source>
</evidence>
<keyword evidence="4" id="KW-0813">Transport</keyword>
<evidence type="ECO:0000313" key="16">
    <source>
        <dbReference type="Proteomes" id="UP000594454"/>
    </source>
</evidence>
<dbReference type="Pfam" id="PF02014">
    <property type="entry name" value="Reeler"/>
    <property type="match status" value="1"/>
</dbReference>
<dbReference type="FunCoup" id="A0A7R8UA97">
    <property type="interactions" value="111"/>
</dbReference>
<feature type="transmembrane region" description="Helical" evidence="11">
    <location>
        <begin position="568"/>
        <end position="591"/>
    </location>
</feature>
<dbReference type="Gene3D" id="2.60.40.4060">
    <property type="entry name" value="Reeler domain"/>
    <property type="match status" value="1"/>
</dbReference>
<evidence type="ECO:0000259" key="14">
    <source>
        <dbReference type="PROSITE" id="PS51019"/>
    </source>
</evidence>
<evidence type="ECO:0000259" key="13">
    <source>
        <dbReference type="PROSITE" id="PS50939"/>
    </source>
</evidence>
<evidence type="ECO:0000256" key="10">
    <source>
        <dbReference type="ARBA" id="ARBA00023180"/>
    </source>
</evidence>
<evidence type="ECO:0000256" key="9">
    <source>
        <dbReference type="ARBA" id="ARBA00023136"/>
    </source>
</evidence>
<dbReference type="OrthoDB" id="6372137at2759"/>